<dbReference type="InterPro" id="IPR029045">
    <property type="entry name" value="ClpP/crotonase-like_dom_sf"/>
</dbReference>
<dbReference type="SUPFAM" id="SSF52096">
    <property type="entry name" value="ClpP/crotonase"/>
    <property type="match status" value="1"/>
</dbReference>
<dbReference type="AlphaFoldDB" id="A0A0A0IBM8"/>
<gene>
    <name evidence="2" type="ORF">Z968_00860</name>
</gene>
<sequence length="322" mass="38339">MMICEIKKRKKIFVIAILFISIIFISKIVYSNIRTKKWREDIQYVATTLNKNHPNLYENTSKEKFNNSIEKLKKDVPNLKQYEIELRIQEILSTLRDGHTKVDTPKLAEEIYPLRLIWFKDKLIAIEAEDKYKDVLGKELIKINDVPINDVLKKINKFPSYENEQNLKVVNSNIILWYKVLKCYGITNSKNTTFTFKDNDKEQNINMYPIRNLKDEKLAKLRDLSPKKPVRIEYDPKRDDINYWYRYIKEDKILYFQDNSATQGIVIKNNKIVKDGFQELKDKIQKTVESEKIDKFIIDVRYNRGGSFKGSEILYDNLKPYL</sequence>
<dbReference type="Proteomes" id="UP000030012">
    <property type="component" value="Unassembled WGS sequence"/>
</dbReference>
<evidence type="ECO:0000313" key="2">
    <source>
        <dbReference type="EMBL" id="KGM98317.1"/>
    </source>
</evidence>
<keyword evidence="1" id="KW-0812">Transmembrane</keyword>
<proteinExistence type="predicted"/>
<keyword evidence="1" id="KW-1133">Transmembrane helix</keyword>
<dbReference type="EMBL" id="JENJ01000002">
    <property type="protein sequence ID" value="KGM98317.1"/>
    <property type="molecule type" value="Genomic_DNA"/>
</dbReference>
<evidence type="ECO:0000313" key="3">
    <source>
        <dbReference type="Proteomes" id="UP000030012"/>
    </source>
</evidence>
<reference evidence="2 3" key="1">
    <citation type="submission" date="2014-01" db="EMBL/GenBank/DDBJ databases">
        <title>Plasmidome dynamics in the species complex Clostridium novyi sensu lato converts strains of independent lineages into distinctly different pathogens.</title>
        <authorList>
            <person name="Skarin H."/>
            <person name="Segerman B."/>
        </authorList>
    </citation>
    <scope>NUCLEOTIDE SEQUENCE [LARGE SCALE GENOMIC DNA]</scope>
    <source>
        <strain evidence="2 3">4552</strain>
    </source>
</reference>
<comment type="caution">
    <text evidence="2">The sequence shown here is derived from an EMBL/GenBank/DDBJ whole genome shotgun (WGS) entry which is preliminary data.</text>
</comment>
<protein>
    <recommendedName>
        <fullName evidence="4">Tail specific protease domain-containing protein</fullName>
    </recommendedName>
</protein>
<dbReference type="OrthoDB" id="5480566at2"/>
<keyword evidence="1" id="KW-0472">Membrane</keyword>
<dbReference type="Gene3D" id="3.90.226.10">
    <property type="entry name" value="2-enoyl-CoA Hydratase, Chain A, domain 1"/>
    <property type="match status" value="1"/>
</dbReference>
<feature type="transmembrane region" description="Helical" evidence="1">
    <location>
        <begin position="12"/>
        <end position="30"/>
    </location>
</feature>
<evidence type="ECO:0008006" key="4">
    <source>
        <dbReference type="Google" id="ProtNLM"/>
    </source>
</evidence>
<accession>A0A0A0IBM8</accession>
<evidence type="ECO:0000256" key="1">
    <source>
        <dbReference type="SAM" id="Phobius"/>
    </source>
</evidence>
<name>A0A0A0IBM8_CLONO</name>
<organism evidence="2 3">
    <name type="scientific">Clostridium novyi A str. 4552</name>
    <dbReference type="NCBI Taxonomy" id="1444289"/>
    <lineage>
        <taxon>Bacteria</taxon>
        <taxon>Bacillati</taxon>
        <taxon>Bacillota</taxon>
        <taxon>Clostridia</taxon>
        <taxon>Eubacteriales</taxon>
        <taxon>Clostridiaceae</taxon>
        <taxon>Clostridium</taxon>
    </lineage>
</organism>
<dbReference type="RefSeq" id="WP_039252049.1">
    <property type="nucleotide sequence ID" value="NZ_JENJ01000002.1"/>
</dbReference>